<evidence type="ECO:0000256" key="6">
    <source>
        <dbReference type="ARBA" id="ARBA00022741"/>
    </source>
</evidence>
<dbReference type="FunFam" id="3.40.50.300:FF:000127">
    <property type="entry name" value="Ribose import ATP-binding protein RbsA"/>
    <property type="match status" value="1"/>
</dbReference>
<dbReference type="InterPro" id="IPR027417">
    <property type="entry name" value="P-loop_NTPase"/>
</dbReference>
<dbReference type="STRING" id="1471761.B0W44_16750"/>
<dbReference type="InterPro" id="IPR050107">
    <property type="entry name" value="ABC_carbohydrate_import_ATPase"/>
</dbReference>
<evidence type="ECO:0000256" key="5">
    <source>
        <dbReference type="ARBA" id="ARBA00022737"/>
    </source>
</evidence>
<dbReference type="CDD" id="cd03216">
    <property type="entry name" value="ABC_Carb_Monos_I"/>
    <property type="match status" value="1"/>
</dbReference>
<comment type="subcellular location">
    <subcellularLocation>
        <location evidence="1">Cell membrane</location>
        <topology evidence="1">Peripheral membrane protein</topology>
    </subcellularLocation>
</comment>
<evidence type="ECO:0000313" key="11">
    <source>
        <dbReference type="EMBL" id="AQS57150.1"/>
    </source>
</evidence>
<name>A0A1U9KAT7_9BACL</name>
<keyword evidence="7" id="KW-0067">ATP-binding</keyword>
<feature type="domain" description="ABC transporter" evidence="10">
    <location>
        <begin position="254"/>
        <end position="493"/>
    </location>
</feature>
<dbReference type="GO" id="GO:0005886">
    <property type="term" value="C:plasma membrane"/>
    <property type="evidence" value="ECO:0007669"/>
    <property type="project" value="UniProtKB-SubCell"/>
</dbReference>
<evidence type="ECO:0000256" key="7">
    <source>
        <dbReference type="ARBA" id="ARBA00022840"/>
    </source>
</evidence>
<evidence type="ECO:0000313" key="12">
    <source>
        <dbReference type="Proteomes" id="UP000188603"/>
    </source>
</evidence>
<dbReference type="PANTHER" id="PTHR43790">
    <property type="entry name" value="CARBOHYDRATE TRANSPORT ATP-BINDING PROTEIN MG119-RELATED"/>
    <property type="match status" value="1"/>
</dbReference>
<evidence type="ECO:0000256" key="8">
    <source>
        <dbReference type="ARBA" id="ARBA00022967"/>
    </source>
</evidence>
<dbReference type="InterPro" id="IPR003439">
    <property type="entry name" value="ABC_transporter-like_ATP-bd"/>
</dbReference>
<evidence type="ECO:0000256" key="2">
    <source>
        <dbReference type="ARBA" id="ARBA00022448"/>
    </source>
</evidence>
<evidence type="ECO:0000256" key="4">
    <source>
        <dbReference type="ARBA" id="ARBA00022597"/>
    </source>
</evidence>
<dbReference type="SMART" id="SM00382">
    <property type="entry name" value="AAA"/>
    <property type="match status" value="2"/>
</dbReference>
<evidence type="ECO:0000256" key="3">
    <source>
        <dbReference type="ARBA" id="ARBA00022475"/>
    </source>
</evidence>
<keyword evidence="9" id="KW-0472">Membrane</keyword>
<evidence type="ECO:0000256" key="1">
    <source>
        <dbReference type="ARBA" id="ARBA00004202"/>
    </source>
</evidence>
<dbReference type="KEGG" id="ntr:B0W44_16750"/>
<dbReference type="GO" id="GO:0005524">
    <property type="term" value="F:ATP binding"/>
    <property type="evidence" value="ECO:0007669"/>
    <property type="project" value="UniProtKB-KW"/>
</dbReference>
<dbReference type="PROSITE" id="PS00211">
    <property type="entry name" value="ABC_TRANSPORTER_1"/>
    <property type="match status" value="1"/>
</dbReference>
<reference evidence="11 12" key="1">
    <citation type="journal article" date="2015" name="Int. J. Syst. Evol. Microbiol.">
        <title>Novibacillus thermophilus gen. nov., sp. nov., a Gram-staining-negative and moderately thermophilic member of the family Thermoactinomycetaceae.</title>
        <authorList>
            <person name="Yang G."/>
            <person name="Chen J."/>
            <person name="Zhou S."/>
        </authorList>
    </citation>
    <scope>NUCLEOTIDE SEQUENCE [LARGE SCALE GENOMIC DNA]</scope>
    <source>
        <strain evidence="11 12">SG-1</strain>
    </source>
</reference>
<dbReference type="PANTHER" id="PTHR43790:SF1">
    <property type="entry name" value="XYLOSE IMPORT ATP-BINDING PROTEIN XYLG"/>
    <property type="match status" value="1"/>
</dbReference>
<dbReference type="InterPro" id="IPR003593">
    <property type="entry name" value="AAA+_ATPase"/>
</dbReference>
<dbReference type="Gene3D" id="3.40.50.300">
    <property type="entry name" value="P-loop containing nucleotide triphosphate hydrolases"/>
    <property type="match status" value="2"/>
</dbReference>
<sequence length="493" mass="54576">MTPDYIVQMNHISKHFGGVTALDDVKLNVVRGEIHALIGENGAGKSTLIKILAGAYPKDEGTIIIDGQEVTAATPRTMIDMGVSVIYQEFMLAPDLTVAENIFIDNMNESGPFINWKELKKRAKEQLEKIGFGHIDPGKKVGELSVAYQQIVEICKCLAKNSKVLVFDEPTAVLTHSETEKLLELIRKLKEDGVTILYISHRLEELFAISDRITVLKDGKYVDTVDTSSITKEELVTMMVGRKIEQLFPERHAEIGEEILRVENLSTADLVENVSFSLRKGEVLGFSGLVGSGRTETMRAIFGADRKTSGKVWLFGEEVNIKNPKQAIELGIGFLPEDRKTQGLLLKQSIRINTTLVSRQGNGFINHRKEQQEVRSLLAQIATKYGSTEDNANSLSGGNQQKVSLAKWLAIDTKLIILDEPTRGVDVGAKTEIYRIINELAERGVGVIMISSEMPEIIGTCDRVIVMREGRITGEVTKENLTENNLIKLAMGV</sequence>
<protein>
    <submittedName>
        <fullName evidence="11">Lantibiotic ABC transporter permease</fullName>
    </submittedName>
</protein>
<keyword evidence="3" id="KW-1003">Cell membrane</keyword>
<dbReference type="EMBL" id="CP019699">
    <property type="protein sequence ID" value="AQS57150.1"/>
    <property type="molecule type" value="Genomic_DNA"/>
</dbReference>
<keyword evidence="2" id="KW-0813">Transport</keyword>
<keyword evidence="5" id="KW-0677">Repeat</keyword>
<evidence type="ECO:0000256" key="9">
    <source>
        <dbReference type="ARBA" id="ARBA00023136"/>
    </source>
</evidence>
<organism evidence="11 12">
    <name type="scientific">Novibacillus thermophilus</name>
    <dbReference type="NCBI Taxonomy" id="1471761"/>
    <lineage>
        <taxon>Bacteria</taxon>
        <taxon>Bacillati</taxon>
        <taxon>Bacillota</taxon>
        <taxon>Bacilli</taxon>
        <taxon>Bacillales</taxon>
        <taxon>Thermoactinomycetaceae</taxon>
        <taxon>Novibacillus</taxon>
    </lineage>
</organism>
<dbReference type="AlphaFoldDB" id="A0A1U9KAT7"/>
<dbReference type="PROSITE" id="PS50893">
    <property type="entry name" value="ABC_TRANSPORTER_2"/>
    <property type="match status" value="2"/>
</dbReference>
<evidence type="ECO:0000259" key="10">
    <source>
        <dbReference type="PROSITE" id="PS50893"/>
    </source>
</evidence>
<feature type="domain" description="ABC transporter" evidence="10">
    <location>
        <begin position="7"/>
        <end position="243"/>
    </location>
</feature>
<proteinExistence type="predicted"/>
<dbReference type="SUPFAM" id="SSF52540">
    <property type="entry name" value="P-loop containing nucleoside triphosphate hydrolases"/>
    <property type="match status" value="2"/>
</dbReference>
<keyword evidence="12" id="KW-1185">Reference proteome</keyword>
<accession>A0A1U9KAT7</accession>
<keyword evidence="6" id="KW-0547">Nucleotide-binding</keyword>
<dbReference type="Proteomes" id="UP000188603">
    <property type="component" value="Chromosome"/>
</dbReference>
<dbReference type="Pfam" id="PF00005">
    <property type="entry name" value="ABC_tran"/>
    <property type="match status" value="2"/>
</dbReference>
<dbReference type="GO" id="GO:0016887">
    <property type="term" value="F:ATP hydrolysis activity"/>
    <property type="evidence" value="ECO:0007669"/>
    <property type="project" value="InterPro"/>
</dbReference>
<dbReference type="CDD" id="cd03215">
    <property type="entry name" value="ABC_Carb_Monos_II"/>
    <property type="match status" value="1"/>
</dbReference>
<keyword evidence="8" id="KW-1278">Translocase</keyword>
<gene>
    <name evidence="11" type="ORF">B0W44_16750</name>
</gene>
<dbReference type="InterPro" id="IPR017871">
    <property type="entry name" value="ABC_transporter-like_CS"/>
</dbReference>
<dbReference type="OrthoDB" id="9771863at2"/>
<keyword evidence="4" id="KW-0762">Sugar transport</keyword>
<dbReference type="RefSeq" id="WP_077721013.1">
    <property type="nucleotide sequence ID" value="NZ_CP019699.1"/>
</dbReference>